<reference evidence="1" key="2">
    <citation type="submission" date="2025-09" db="UniProtKB">
        <authorList>
            <consortium name="EnsemblPlants"/>
        </authorList>
    </citation>
    <scope>IDENTIFICATION</scope>
</reference>
<name>A0ACD5UBJ7_AVESA</name>
<organism evidence="1 2">
    <name type="scientific">Avena sativa</name>
    <name type="common">Oat</name>
    <dbReference type="NCBI Taxonomy" id="4498"/>
    <lineage>
        <taxon>Eukaryota</taxon>
        <taxon>Viridiplantae</taxon>
        <taxon>Streptophyta</taxon>
        <taxon>Embryophyta</taxon>
        <taxon>Tracheophyta</taxon>
        <taxon>Spermatophyta</taxon>
        <taxon>Magnoliopsida</taxon>
        <taxon>Liliopsida</taxon>
        <taxon>Poales</taxon>
        <taxon>Poaceae</taxon>
        <taxon>BOP clade</taxon>
        <taxon>Pooideae</taxon>
        <taxon>Poodae</taxon>
        <taxon>Poeae</taxon>
        <taxon>Poeae Chloroplast Group 1 (Aveneae type)</taxon>
        <taxon>Aveninae</taxon>
        <taxon>Avena</taxon>
    </lineage>
</organism>
<dbReference type="EnsemblPlants" id="AVESA.00010b.r2.2AG0225390.1">
    <property type="protein sequence ID" value="AVESA.00010b.r2.2AG0225390.1.CDS.1"/>
    <property type="gene ID" value="AVESA.00010b.r2.2AG0225390"/>
</dbReference>
<proteinExistence type="predicted"/>
<reference evidence="1" key="1">
    <citation type="submission" date="2021-05" db="EMBL/GenBank/DDBJ databases">
        <authorList>
            <person name="Scholz U."/>
            <person name="Mascher M."/>
            <person name="Fiebig A."/>
        </authorList>
    </citation>
    <scope>NUCLEOTIDE SEQUENCE [LARGE SCALE GENOMIC DNA]</scope>
</reference>
<protein>
    <submittedName>
        <fullName evidence="1">Uncharacterized protein</fullName>
    </submittedName>
</protein>
<sequence length="115" mass="11738">MEGGGGFFNKAGSPEGSATRRAREYHECSFCKRGFTNAQALGGHMNIHRKERGGAGGGSRSSLRGGGGAAPPAGAQRDAGGAGAGGSRPHGGDQVHLGLTLGRSEEVDLELRLWH</sequence>
<accession>A0ACD5UBJ7</accession>
<dbReference type="Proteomes" id="UP001732700">
    <property type="component" value="Chromosome 2A"/>
</dbReference>
<evidence type="ECO:0000313" key="2">
    <source>
        <dbReference type="Proteomes" id="UP001732700"/>
    </source>
</evidence>
<evidence type="ECO:0000313" key="1">
    <source>
        <dbReference type="EnsemblPlants" id="AVESA.00010b.r2.2AG0225390.1.CDS.1"/>
    </source>
</evidence>
<keyword evidence="2" id="KW-1185">Reference proteome</keyword>